<dbReference type="GO" id="GO:0008837">
    <property type="term" value="F:diaminopimelate epimerase activity"/>
    <property type="evidence" value="ECO:0007669"/>
    <property type="project" value="UniProtKB-UniRule"/>
</dbReference>
<dbReference type="Gene3D" id="3.10.310.10">
    <property type="entry name" value="Diaminopimelate Epimerase, Chain A, domain 1"/>
    <property type="match status" value="2"/>
</dbReference>
<dbReference type="PANTHER" id="PTHR31689:SF0">
    <property type="entry name" value="DIAMINOPIMELATE EPIMERASE"/>
    <property type="match status" value="1"/>
</dbReference>
<evidence type="ECO:0000256" key="6">
    <source>
        <dbReference type="ARBA" id="ARBA00023154"/>
    </source>
</evidence>
<keyword evidence="4 9" id="KW-0963">Cytoplasm</keyword>
<evidence type="ECO:0000256" key="5">
    <source>
        <dbReference type="ARBA" id="ARBA00022605"/>
    </source>
</evidence>
<comment type="caution">
    <text evidence="11">The sequence shown here is derived from an EMBL/GenBank/DDBJ whole genome shotgun (WGS) entry which is preliminary data.</text>
</comment>
<feature type="binding site" evidence="9">
    <location>
        <begin position="77"/>
        <end position="78"/>
    </location>
    <ligand>
        <name>substrate</name>
    </ligand>
</feature>
<feature type="binding site" evidence="9">
    <location>
        <begin position="211"/>
        <end position="212"/>
    </location>
    <ligand>
        <name>substrate</name>
    </ligand>
</feature>
<dbReference type="EC" id="5.1.1.7" evidence="3 9"/>
<keyword evidence="7 9" id="KW-0413">Isomerase</keyword>
<dbReference type="HAMAP" id="MF_00197">
    <property type="entry name" value="DAP_epimerase"/>
    <property type="match status" value="1"/>
</dbReference>
<evidence type="ECO:0000256" key="4">
    <source>
        <dbReference type="ARBA" id="ARBA00022490"/>
    </source>
</evidence>
<feature type="site" description="Could be important to modulate the pK values of the two catalytic cysteine residues" evidence="9">
    <location>
        <position position="211"/>
    </location>
</feature>
<protein>
    <recommendedName>
        <fullName evidence="3 9">Diaminopimelate epimerase</fullName>
        <shortName evidence="9">DAP epimerase</shortName>
        <ecNumber evidence="3 9">5.1.1.7</ecNumber>
    </recommendedName>
    <alternativeName>
        <fullName evidence="9">PLP-independent amino acid racemase</fullName>
    </alternativeName>
</protein>
<dbReference type="InterPro" id="IPR001653">
    <property type="entry name" value="DAP_epimerase_DapF"/>
</dbReference>
<evidence type="ECO:0000256" key="2">
    <source>
        <dbReference type="ARBA" id="ARBA00010219"/>
    </source>
</evidence>
<feature type="active site" description="Proton donor" evidence="9">
    <location>
        <position position="76"/>
    </location>
</feature>
<keyword evidence="12" id="KW-1185">Reference proteome</keyword>
<feature type="binding site" evidence="9">
    <location>
        <position position="67"/>
    </location>
    <ligand>
        <name>substrate</name>
    </ligand>
</feature>
<dbReference type="UniPathway" id="UPA00034">
    <property type="reaction ID" value="UER00025"/>
</dbReference>
<dbReference type="GO" id="GO:0009089">
    <property type="term" value="P:lysine biosynthetic process via diaminopimelate"/>
    <property type="evidence" value="ECO:0007669"/>
    <property type="project" value="UniProtKB-UniRule"/>
</dbReference>
<dbReference type="RefSeq" id="WP_062188287.1">
    <property type="nucleotide sequence ID" value="NZ_CP053675.1"/>
</dbReference>
<dbReference type="GO" id="GO:0005829">
    <property type="term" value="C:cytosol"/>
    <property type="evidence" value="ECO:0007669"/>
    <property type="project" value="TreeGrafter"/>
</dbReference>
<sequence length="288" mass="31592">MGTLTFTKMQGLGNDFVVLDGVRTPLALTSIQLRWLADRHFGVGCDQILWVEPAQDATNDFRYRIFNRDGGEVANCGNGVRCFARYVHDQGLTQRTRLRVETLAGILEPELLPGGEVRVNMGTPLFDPVRIPFLVPALQPTYDLAIGNVIRTFSVLSMGNPHAVQVVEQITHAPVDLEGPLIEHHPFFPERVNAGFMEIVDRAHIHLRVHERGSGETLACGTGACAAVVAGQRLGELDPFVQVTTRGGELLIEWQGTGHPVWMTGPAVTVYTGIVHIPNIEELTHAGR</sequence>
<evidence type="ECO:0000256" key="10">
    <source>
        <dbReference type="PROSITE-ProRule" id="PRU10125"/>
    </source>
</evidence>
<feature type="binding site" evidence="9">
    <location>
        <position position="47"/>
    </location>
    <ligand>
        <name>substrate</name>
    </ligand>
</feature>
<feature type="active site" description="Proton acceptor" evidence="9">
    <location>
        <position position="220"/>
    </location>
</feature>
<comment type="subunit">
    <text evidence="9">Homodimer.</text>
</comment>
<dbReference type="GeneID" id="301710194"/>
<dbReference type="SUPFAM" id="SSF54506">
    <property type="entry name" value="Diaminopimelate epimerase-like"/>
    <property type="match status" value="2"/>
</dbReference>
<comment type="catalytic activity">
    <reaction evidence="8 9">
        <text>(2S,6S)-2,6-diaminopimelate = meso-2,6-diaminopimelate</text>
        <dbReference type="Rhea" id="RHEA:15393"/>
        <dbReference type="ChEBI" id="CHEBI:57609"/>
        <dbReference type="ChEBI" id="CHEBI:57791"/>
        <dbReference type="EC" id="5.1.1.7"/>
    </reaction>
</comment>
<feature type="binding site" evidence="9">
    <location>
        <position position="193"/>
    </location>
    <ligand>
        <name>substrate</name>
    </ligand>
</feature>
<feature type="binding site" evidence="9">
    <location>
        <position position="14"/>
    </location>
    <ligand>
        <name>substrate</name>
    </ligand>
</feature>
<feature type="binding site" evidence="9">
    <location>
        <begin position="221"/>
        <end position="222"/>
    </location>
    <ligand>
        <name>substrate</name>
    </ligand>
</feature>
<dbReference type="Proteomes" id="UP000075653">
    <property type="component" value="Unassembled WGS sequence"/>
</dbReference>
<feature type="binding site" evidence="9">
    <location>
        <position position="160"/>
    </location>
    <ligand>
        <name>substrate</name>
    </ligand>
</feature>
<comment type="similarity">
    <text evidence="2 9">Belongs to the diaminopimelate epimerase family.</text>
</comment>
<feature type="site" description="Could be important to modulate the pK values of the two catalytic cysteine residues" evidence="9">
    <location>
        <position position="162"/>
    </location>
</feature>
<dbReference type="EMBL" id="LRRD01000043">
    <property type="protein sequence ID" value="KXW57675.1"/>
    <property type="molecule type" value="Genomic_DNA"/>
</dbReference>
<evidence type="ECO:0000256" key="3">
    <source>
        <dbReference type="ARBA" id="ARBA00013080"/>
    </source>
</evidence>
<evidence type="ECO:0000256" key="9">
    <source>
        <dbReference type="HAMAP-Rule" id="MF_00197"/>
    </source>
</evidence>
<dbReference type="STRING" id="1789004.FEMY_17920"/>
<organism evidence="11 12">
    <name type="scientific">Ferrovum myxofaciens</name>
    <dbReference type="NCBI Taxonomy" id="416213"/>
    <lineage>
        <taxon>Bacteria</taxon>
        <taxon>Pseudomonadati</taxon>
        <taxon>Pseudomonadota</taxon>
        <taxon>Betaproteobacteria</taxon>
        <taxon>Ferrovales</taxon>
        <taxon>Ferrovaceae</taxon>
        <taxon>Ferrovum</taxon>
    </lineage>
</organism>
<accession>A0A149VWS0</accession>
<comment type="function">
    <text evidence="9">Catalyzes the stereoinversion of LL-2,6-diaminopimelate (L,L-DAP) to meso-diaminopimelate (meso-DAP), a precursor of L-lysine and an essential component of the bacterial peptidoglycan.</text>
</comment>
<evidence type="ECO:0000313" key="12">
    <source>
        <dbReference type="Proteomes" id="UP000075653"/>
    </source>
</evidence>
<evidence type="ECO:0000256" key="7">
    <source>
        <dbReference type="ARBA" id="ARBA00023235"/>
    </source>
</evidence>
<proteinExistence type="inferred from homology"/>
<dbReference type="PANTHER" id="PTHR31689">
    <property type="entry name" value="DIAMINOPIMELATE EPIMERASE, CHLOROPLASTIC"/>
    <property type="match status" value="1"/>
</dbReference>
<keyword evidence="5 9" id="KW-0028">Amino-acid biosynthesis</keyword>
<dbReference type="FunFam" id="3.10.310.10:FF:000001">
    <property type="entry name" value="Diaminopimelate epimerase"/>
    <property type="match status" value="1"/>
</dbReference>
<dbReference type="Pfam" id="PF01678">
    <property type="entry name" value="DAP_epimerase"/>
    <property type="match status" value="2"/>
</dbReference>
<feature type="active site" evidence="10">
    <location>
        <position position="76"/>
    </location>
</feature>
<dbReference type="PATRIC" id="fig|1789004.3.peg.1831"/>
<comment type="subcellular location">
    <subcellularLocation>
        <location evidence="9">Cytoplasm</location>
    </subcellularLocation>
</comment>
<gene>
    <name evidence="9 11" type="primary">dapF</name>
    <name evidence="11" type="ORF">FEMY_17920</name>
</gene>
<dbReference type="InterPro" id="IPR018510">
    <property type="entry name" value="DAP_epimerase_AS"/>
</dbReference>
<evidence type="ECO:0000313" key="11">
    <source>
        <dbReference type="EMBL" id="KXW57675.1"/>
    </source>
</evidence>
<dbReference type="NCBIfam" id="TIGR00652">
    <property type="entry name" value="DapF"/>
    <property type="match status" value="1"/>
</dbReference>
<evidence type="ECO:0000256" key="1">
    <source>
        <dbReference type="ARBA" id="ARBA00005196"/>
    </source>
</evidence>
<dbReference type="PROSITE" id="PS01326">
    <property type="entry name" value="DAP_EPIMERASE"/>
    <property type="match status" value="1"/>
</dbReference>
<evidence type="ECO:0000256" key="8">
    <source>
        <dbReference type="ARBA" id="ARBA00051712"/>
    </source>
</evidence>
<reference evidence="11 12" key="1">
    <citation type="submission" date="2016-01" db="EMBL/GenBank/DDBJ databases">
        <title>Genome sequence of the acidophilic iron oxidising Ferrovum strain Z-31.</title>
        <authorList>
            <person name="Poehlein A."/>
            <person name="Ullrich S.R."/>
            <person name="Schloemann M."/>
            <person name="Muehling M."/>
            <person name="Daniel R."/>
        </authorList>
    </citation>
    <scope>NUCLEOTIDE SEQUENCE [LARGE SCALE GENOMIC DNA]</scope>
    <source>
        <strain evidence="11 12">Z-31</strain>
    </source>
</reference>
<comment type="pathway">
    <text evidence="1 9">Amino-acid biosynthesis; L-lysine biosynthesis via DAP pathway; DL-2,6-diaminopimelate from LL-2,6-diaminopimelate: step 1/1.</text>
</comment>
<dbReference type="AlphaFoldDB" id="A0A149VWS0"/>
<name>A0A149VWS0_9PROT</name>
<keyword evidence="6 9" id="KW-0457">Lysine biosynthesis</keyword>